<gene>
    <name evidence="1" type="ORF">EEDITHA_LOCUS939</name>
</gene>
<name>A0AAU9T9U1_EUPED</name>
<keyword evidence="2" id="KW-1185">Reference proteome</keyword>
<proteinExistence type="predicted"/>
<sequence length="94" mass="10667">MAIKTEIISEHKPDWETVVEDLWDKHLILGDFNLGDIDWDNLTGLPQNLLDAKSAALSEFMTSTNLSQLNYSLNSFVRAIKDPNNLYVLANNMD</sequence>
<evidence type="ECO:0000313" key="2">
    <source>
        <dbReference type="Proteomes" id="UP001153954"/>
    </source>
</evidence>
<comment type="caution">
    <text evidence="1">The sequence shown here is derived from an EMBL/GenBank/DDBJ whole genome shotgun (WGS) entry which is preliminary data.</text>
</comment>
<reference evidence="1" key="1">
    <citation type="submission" date="2022-03" db="EMBL/GenBank/DDBJ databases">
        <authorList>
            <person name="Tunstrom K."/>
        </authorList>
    </citation>
    <scope>NUCLEOTIDE SEQUENCE</scope>
</reference>
<evidence type="ECO:0000313" key="1">
    <source>
        <dbReference type="EMBL" id="CAH2084364.1"/>
    </source>
</evidence>
<organism evidence="1 2">
    <name type="scientific">Euphydryas editha</name>
    <name type="common">Edith's checkerspot</name>
    <dbReference type="NCBI Taxonomy" id="104508"/>
    <lineage>
        <taxon>Eukaryota</taxon>
        <taxon>Metazoa</taxon>
        <taxon>Ecdysozoa</taxon>
        <taxon>Arthropoda</taxon>
        <taxon>Hexapoda</taxon>
        <taxon>Insecta</taxon>
        <taxon>Pterygota</taxon>
        <taxon>Neoptera</taxon>
        <taxon>Endopterygota</taxon>
        <taxon>Lepidoptera</taxon>
        <taxon>Glossata</taxon>
        <taxon>Ditrysia</taxon>
        <taxon>Papilionoidea</taxon>
        <taxon>Nymphalidae</taxon>
        <taxon>Nymphalinae</taxon>
        <taxon>Euphydryas</taxon>
    </lineage>
</organism>
<dbReference type="AlphaFoldDB" id="A0AAU9T9U1"/>
<dbReference type="EMBL" id="CAKOGL010000003">
    <property type="protein sequence ID" value="CAH2084364.1"/>
    <property type="molecule type" value="Genomic_DNA"/>
</dbReference>
<accession>A0AAU9T9U1</accession>
<protein>
    <submittedName>
        <fullName evidence="1">Uncharacterized protein</fullName>
    </submittedName>
</protein>
<dbReference type="Proteomes" id="UP001153954">
    <property type="component" value="Unassembled WGS sequence"/>
</dbReference>